<keyword evidence="7" id="KW-1185">Reference proteome</keyword>
<evidence type="ECO:0000313" key="7">
    <source>
        <dbReference type="Proteomes" id="UP000199054"/>
    </source>
</evidence>
<dbReference type="Proteomes" id="UP000199054">
    <property type="component" value="Unassembled WGS sequence"/>
</dbReference>
<dbReference type="Pfam" id="PF03358">
    <property type="entry name" value="FMN_red"/>
    <property type="match status" value="1"/>
</dbReference>
<gene>
    <name evidence="6" type="ORF">SAMN04489859_1003134</name>
</gene>
<name>A0A1H8F428_9RHOB</name>
<dbReference type="InterPro" id="IPR005025">
    <property type="entry name" value="FMN_Rdtase-like_dom"/>
</dbReference>
<reference evidence="6 7" key="1">
    <citation type="submission" date="2016-10" db="EMBL/GenBank/DDBJ databases">
        <authorList>
            <person name="de Groot N.N."/>
        </authorList>
    </citation>
    <scope>NUCLEOTIDE SEQUENCE [LARGE SCALE GENOMIC DNA]</scope>
    <source>
        <strain evidence="6 7">DSM 8512</strain>
    </source>
</reference>
<protein>
    <submittedName>
        <fullName evidence="6">FMN reductase</fullName>
    </submittedName>
</protein>
<proteinExistence type="inferred from homology"/>
<evidence type="ECO:0000256" key="1">
    <source>
        <dbReference type="ARBA" id="ARBA00005990"/>
    </source>
</evidence>
<dbReference type="Gene3D" id="3.40.50.360">
    <property type="match status" value="1"/>
</dbReference>
<evidence type="ECO:0000313" key="6">
    <source>
        <dbReference type="EMBL" id="SEN26174.1"/>
    </source>
</evidence>
<evidence type="ECO:0000256" key="2">
    <source>
        <dbReference type="ARBA" id="ARBA00022630"/>
    </source>
</evidence>
<comment type="similarity">
    <text evidence="1">Belongs to the SsuE family.</text>
</comment>
<dbReference type="PANTHER" id="PTHR43408:SF2">
    <property type="entry name" value="FMN REDUCTASE (NADPH)"/>
    <property type="match status" value="1"/>
</dbReference>
<keyword evidence="3" id="KW-0288">FMN</keyword>
<organism evidence="6 7">
    <name type="scientific">Paracoccus alcaliphilus</name>
    <dbReference type="NCBI Taxonomy" id="34002"/>
    <lineage>
        <taxon>Bacteria</taxon>
        <taxon>Pseudomonadati</taxon>
        <taxon>Pseudomonadota</taxon>
        <taxon>Alphaproteobacteria</taxon>
        <taxon>Rhodobacterales</taxon>
        <taxon>Paracoccaceae</taxon>
        <taxon>Paracoccus</taxon>
    </lineage>
</organism>
<feature type="domain" description="NADPH-dependent FMN reductase-like" evidence="5">
    <location>
        <begin position="53"/>
        <end position="195"/>
    </location>
</feature>
<dbReference type="AlphaFoldDB" id="A0A1H8F428"/>
<dbReference type="EMBL" id="FODE01000003">
    <property type="protein sequence ID" value="SEN26174.1"/>
    <property type="molecule type" value="Genomic_DNA"/>
</dbReference>
<accession>A0A1H8F428</accession>
<evidence type="ECO:0000256" key="4">
    <source>
        <dbReference type="ARBA" id="ARBA00023002"/>
    </source>
</evidence>
<dbReference type="GO" id="GO:0016491">
    <property type="term" value="F:oxidoreductase activity"/>
    <property type="evidence" value="ECO:0007669"/>
    <property type="project" value="UniProtKB-KW"/>
</dbReference>
<dbReference type="STRING" id="34002.SAMN04489859_1003134"/>
<dbReference type="PANTHER" id="PTHR43408">
    <property type="entry name" value="FMN REDUCTASE (NADPH)"/>
    <property type="match status" value="1"/>
</dbReference>
<evidence type="ECO:0000259" key="5">
    <source>
        <dbReference type="Pfam" id="PF03358"/>
    </source>
</evidence>
<dbReference type="SUPFAM" id="SSF52218">
    <property type="entry name" value="Flavoproteins"/>
    <property type="match status" value="1"/>
</dbReference>
<keyword evidence="2" id="KW-0285">Flavoprotein</keyword>
<dbReference type="InterPro" id="IPR029039">
    <property type="entry name" value="Flavoprotein-like_sf"/>
</dbReference>
<keyword evidence="4" id="KW-0560">Oxidoreductase</keyword>
<evidence type="ECO:0000256" key="3">
    <source>
        <dbReference type="ARBA" id="ARBA00022643"/>
    </source>
</evidence>
<sequence>MRGGEPNSLSDGSGGDFSLPVGVSLEWRVAAAGFMNSPAIKSSFSEIPVPGPRFVAFSGSWSQPSKTRILVQEATTRAIARFGGSGHVFDISDLGPDFGTLRQSQQGPHNPHLDAFLAADALIVASPVYKGSYTGLFKHFLDLIDPAALAGKPVLLAATGGGDRHALVIEHQLRPVFGFFEAHTLATGLYASSTDFQGDRLASDAVSLRLDRAVGQFAAHLPQTGTAPLRAAG</sequence>
<dbReference type="InterPro" id="IPR051814">
    <property type="entry name" value="NAD(P)H-dep_FMN_reductase"/>
</dbReference>